<organism evidence="2 3">
    <name type="scientific">Pleurodeles waltl</name>
    <name type="common">Iberian ribbed newt</name>
    <dbReference type="NCBI Taxonomy" id="8319"/>
    <lineage>
        <taxon>Eukaryota</taxon>
        <taxon>Metazoa</taxon>
        <taxon>Chordata</taxon>
        <taxon>Craniata</taxon>
        <taxon>Vertebrata</taxon>
        <taxon>Euteleostomi</taxon>
        <taxon>Amphibia</taxon>
        <taxon>Batrachia</taxon>
        <taxon>Caudata</taxon>
        <taxon>Salamandroidea</taxon>
        <taxon>Salamandridae</taxon>
        <taxon>Pleurodelinae</taxon>
        <taxon>Pleurodeles</taxon>
    </lineage>
</organism>
<dbReference type="AlphaFoldDB" id="A0AAV7TPF6"/>
<evidence type="ECO:0000256" key="1">
    <source>
        <dbReference type="SAM" id="MobiDB-lite"/>
    </source>
</evidence>
<keyword evidence="3" id="KW-1185">Reference proteome</keyword>
<protein>
    <submittedName>
        <fullName evidence="2">Uncharacterized protein</fullName>
    </submittedName>
</protein>
<accession>A0AAV7TPF6</accession>
<gene>
    <name evidence="2" type="ORF">NDU88_003342</name>
</gene>
<reference evidence="2" key="1">
    <citation type="journal article" date="2022" name="bioRxiv">
        <title>Sequencing and chromosome-scale assembly of the giantPleurodeles waltlgenome.</title>
        <authorList>
            <person name="Brown T."/>
            <person name="Elewa A."/>
            <person name="Iarovenko S."/>
            <person name="Subramanian E."/>
            <person name="Araus A.J."/>
            <person name="Petzold A."/>
            <person name="Susuki M."/>
            <person name="Suzuki K.-i.T."/>
            <person name="Hayashi T."/>
            <person name="Toyoda A."/>
            <person name="Oliveira C."/>
            <person name="Osipova E."/>
            <person name="Leigh N.D."/>
            <person name="Simon A."/>
            <person name="Yun M.H."/>
        </authorList>
    </citation>
    <scope>NUCLEOTIDE SEQUENCE</scope>
    <source>
        <strain evidence="2">20211129_DDA</strain>
        <tissue evidence="2">Liver</tissue>
    </source>
</reference>
<dbReference type="Proteomes" id="UP001066276">
    <property type="component" value="Chromosome 3_2"/>
</dbReference>
<comment type="caution">
    <text evidence="2">The sequence shown here is derived from an EMBL/GenBank/DDBJ whole genome shotgun (WGS) entry which is preliminary data.</text>
</comment>
<feature type="region of interest" description="Disordered" evidence="1">
    <location>
        <begin position="110"/>
        <end position="130"/>
    </location>
</feature>
<feature type="region of interest" description="Disordered" evidence="1">
    <location>
        <begin position="1"/>
        <end position="98"/>
    </location>
</feature>
<dbReference type="EMBL" id="JANPWB010000006">
    <property type="protein sequence ID" value="KAJ1178094.1"/>
    <property type="molecule type" value="Genomic_DNA"/>
</dbReference>
<proteinExistence type="predicted"/>
<evidence type="ECO:0000313" key="3">
    <source>
        <dbReference type="Proteomes" id="UP001066276"/>
    </source>
</evidence>
<name>A0AAV7TPF6_PLEWA</name>
<evidence type="ECO:0000313" key="2">
    <source>
        <dbReference type="EMBL" id="KAJ1178094.1"/>
    </source>
</evidence>
<sequence length="130" mass="13637">MSPSKIVGRTPVPFSPLRLPGSSQGPGLRRLSSIARRFSEEGRQPLGSAVPRAGPRSGRHTKWSRGSPGSQRSEEGGGTGGHAASWPSPTGVPSPLLLAQSLSEVGSRLPARFSPLRLPQCTRGPGLRQL</sequence>